<reference evidence="6" key="1">
    <citation type="submission" date="2022-02" db="EMBL/GenBank/DDBJ databases">
        <authorList>
            <person name="Giguere J D."/>
        </authorList>
    </citation>
    <scope>NUCLEOTIDE SEQUENCE</scope>
    <source>
        <strain evidence="6">CCAP 1055/1</strain>
    </source>
</reference>
<protein>
    <recommendedName>
        <fullName evidence="7">LOV domain-containing protein</fullName>
    </recommendedName>
</protein>
<feature type="domain" description="PAC" evidence="5">
    <location>
        <begin position="78"/>
        <end position="120"/>
    </location>
</feature>
<accession>A0A8J9TCP7</accession>
<feature type="domain" description="PAS" evidence="4">
    <location>
        <begin position="4"/>
        <end position="77"/>
    </location>
</feature>
<dbReference type="InterPro" id="IPR000014">
    <property type="entry name" value="PAS"/>
</dbReference>
<dbReference type="Gene3D" id="3.30.450.20">
    <property type="entry name" value="PAS domain"/>
    <property type="match status" value="1"/>
</dbReference>
<dbReference type="PROSITE" id="PS50112">
    <property type="entry name" value="PAS"/>
    <property type="match status" value="1"/>
</dbReference>
<name>A0A8J9TCP7_PHATR</name>
<dbReference type="EMBL" id="OU594960">
    <property type="protein sequence ID" value="CAG9283456.1"/>
    <property type="molecule type" value="Genomic_DNA"/>
</dbReference>
<dbReference type="AlphaFoldDB" id="A0A8J9TCP7"/>
<dbReference type="PANTHER" id="PTHR47429:SF2">
    <property type="entry name" value="PROTEIN TWIN LOV 1"/>
    <property type="match status" value="1"/>
</dbReference>
<keyword evidence="3" id="KW-0157">Chromophore</keyword>
<keyword evidence="1" id="KW-0285">Flavoprotein</keyword>
<dbReference type="GO" id="GO:0005634">
    <property type="term" value="C:nucleus"/>
    <property type="evidence" value="ECO:0007669"/>
    <property type="project" value="TreeGrafter"/>
</dbReference>
<dbReference type="NCBIfam" id="TIGR00229">
    <property type="entry name" value="sensory_box"/>
    <property type="match status" value="1"/>
</dbReference>
<dbReference type="PANTHER" id="PTHR47429">
    <property type="entry name" value="PROTEIN TWIN LOV 1"/>
    <property type="match status" value="1"/>
</dbReference>
<sequence>MDSQDFNLVRSIQSSQHSFMITDPSLQDNPIVFASDDFLKLTGYTREQVLGRNCRFLQGTETSQEKVNQIRKNLSEGEDVTVTLMNYTADGTPFWNKLFIAALRDAQNNIVNFIGVIVKV</sequence>
<dbReference type="Proteomes" id="UP000836788">
    <property type="component" value="Chromosome 19"/>
</dbReference>
<dbReference type="CDD" id="cd00130">
    <property type="entry name" value="PAS"/>
    <property type="match status" value="1"/>
</dbReference>
<gene>
    <name evidence="6" type="ORF">PTTT1_LOCUS22853</name>
</gene>
<dbReference type="InterPro" id="IPR000700">
    <property type="entry name" value="PAS-assoc_C"/>
</dbReference>
<evidence type="ECO:0000256" key="2">
    <source>
        <dbReference type="ARBA" id="ARBA00022643"/>
    </source>
</evidence>
<dbReference type="SUPFAM" id="SSF55785">
    <property type="entry name" value="PYP-like sensor domain (PAS domain)"/>
    <property type="match status" value="1"/>
</dbReference>
<evidence type="ECO:0000259" key="5">
    <source>
        <dbReference type="PROSITE" id="PS50113"/>
    </source>
</evidence>
<evidence type="ECO:0008006" key="7">
    <source>
        <dbReference type="Google" id="ProtNLM"/>
    </source>
</evidence>
<feature type="non-terminal residue" evidence="6">
    <location>
        <position position="120"/>
    </location>
</feature>
<dbReference type="InterPro" id="IPR035965">
    <property type="entry name" value="PAS-like_dom_sf"/>
</dbReference>
<keyword evidence="2" id="KW-0288">FMN</keyword>
<dbReference type="Pfam" id="PF13426">
    <property type="entry name" value="PAS_9"/>
    <property type="match status" value="1"/>
</dbReference>
<evidence type="ECO:0000256" key="1">
    <source>
        <dbReference type="ARBA" id="ARBA00022630"/>
    </source>
</evidence>
<dbReference type="PROSITE" id="PS50113">
    <property type="entry name" value="PAC"/>
    <property type="match status" value="1"/>
</dbReference>
<evidence type="ECO:0000259" key="4">
    <source>
        <dbReference type="PROSITE" id="PS50112"/>
    </source>
</evidence>
<proteinExistence type="predicted"/>
<evidence type="ECO:0000256" key="3">
    <source>
        <dbReference type="ARBA" id="ARBA00022991"/>
    </source>
</evidence>
<evidence type="ECO:0000313" key="6">
    <source>
        <dbReference type="EMBL" id="CAG9283456.1"/>
    </source>
</evidence>
<organism evidence="6">
    <name type="scientific">Phaeodactylum tricornutum</name>
    <name type="common">Diatom</name>
    <dbReference type="NCBI Taxonomy" id="2850"/>
    <lineage>
        <taxon>Eukaryota</taxon>
        <taxon>Sar</taxon>
        <taxon>Stramenopiles</taxon>
        <taxon>Ochrophyta</taxon>
        <taxon>Bacillariophyta</taxon>
        <taxon>Bacillariophyceae</taxon>
        <taxon>Bacillariophycidae</taxon>
        <taxon>Naviculales</taxon>
        <taxon>Phaeodactylaceae</taxon>
        <taxon>Phaeodactylum</taxon>
    </lineage>
</organism>